<evidence type="ECO:0000256" key="4">
    <source>
        <dbReference type="ARBA" id="ARBA00022801"/>
    </source>
</evidence>
<dbReference type="PANTHER" id="PTHR13620">
    <property type="entry name" value="3-5 EXONUCLEASE"/>
    <property type="match status" value="1"/>
</dbReference>
<dbReference type="Pfam" id="PF01612">
    <property type="entry name" value="DNA_pol_A_exo1"/>
    <property type="match status" value="1"/>
</dbReference>
<evidence type="ECO:0000256" key="3">
    <source>
        <dbReference type="ARBA" id="ARBA00022723"/>
    </source>
</evidence>
<dbReference type="GO" id="GO:0008408">
    <property type="term" value="F:3'-5' exonuclease activity"/>
    <property type="evidence" value="ECO:0007669"/>
    <property type="project" value="InterPro"/>
</dbReference>
<organism evidence="11">
    <name type="scientific">Fagus sylvatica</name>
    <name type="common">Beechnut</name>
    <dbReference type="NCBI Taxonomy" id="28930"/>
    <lineage>
        <taxon>Eukaryota</taxon>
        <taxon>Viridiplantae</taxon>
        <taxon>Streptophyta</taxon>
        <taxon>Embryophyta</taxon>
        <taxon>Tracheophyta</taxon>
        <taxon>Spermatophyta</taxon>
        <taxon>Magnoliopsida</taxon>
        <taxon>eudicotyledons</taxon>
        <taxon>Gunneridae</taxon>
        <taxon>Pentapetalae</taxon>
        <taxon>rosids</taxon>
        <taxon>fabids</taxon>
        <taxon>Fagales</taxon>
        <taxon>Fagaceae</taxon>
        <taxon>Fagus</taxon>
    </lineage>
</organism>
<dbReference type="SUPFAM" id="SSF53098">
    <property type="entry name" value="Ribonuclease H-like"/>
    <property type="match status" value="1"/>
</dbReference>
<evidence type="ECO:0000256" key="2">
    <source>
        <dbReference type="ARBA" id="ARBA00022722"/>
    </source>
</evidence>
<dbReference type="InterPro" id="IPR012337">
    <property type="entry name" value="RNaseH-like_sf"/>
</dbReference>
<gene>
    <name evidence="11" type="ORF">FSB_LOCUS11892</name>
</gene>
<evidence type="ECO:0000256" key="1">
    <source>
        <dbReference type="ARBA" id="ARBA00004123"/>
    </source>
</evidence>
<dbReference type="GO" id="GO:0003676">
    <property type="term" value="F:nucleic acid binding"/>
    <property type="evidence" value="ECO:0007669"/>
    <property type="project" value="InterPro"/>
</dbReference>
<evidence type="ECO:0000313" key="11">
    <source>
        <dbReference type="EMBL" id="SPC84010.1"/>
    </source>
</evidence>
<evidence type="ECO:0000256" key="9">
    <source>
        <dbReference type="ARBA" id="ARBA00042761"/>
    </source>
</evidence>
<dbReference type="GO" id="GO:0006139">
    <property type="term" value="P:nucleobase-containing compound metabolic process"/>
    <property type="evidence" value="ECO:0007669"/>
    <property type="project" value="InterPro"/>
</dbReference>
<sequence length="339" mass="37728">MEEERDWSQALTDEDLVAIDAAVESATTSLNNKRRSSSSSSPYVEIQNDAVESDAIIIRRRRLQRSLVSTSSSNPDVEIRNDAVESDPFRSRRRRLPRSIVALQNPNPVLSRCKAEVMRLPVMKFGGHILYSKTAIEVEQAAKGILTMIESKRDSGQFVLGLDIEWKASFRRVKFTSILRGSQWVEPELTSLWGAGGATRPRGLWHELVDSLFIFHIVGVRKECLDYSLGTSGVSPGKAAVMQICGETDHCHVMHIFHSGIPQSLRFLLEDPTLLKVGVGIANDAVKVFKDHNVSIKSLEDLSCLANQKLAGGPQKWGLESLTRKLISKEVIYLGFSEN</sequence>
<evidence type="ECO:0000256" key="8">
    <source>
        <dbReference type="ARBA" id="ARBA00040531"/>
    </source>
</evidence>
<dbReference type="InterPro" id="IPR036397">
    <property type="entry name" value="RNaseH_sf"/>
</dbReference>
<reference evidence="11" key="1">
    <citation type="submission" date="2018-02" db="EMBL/GenBank/DDBJ databases">
        <authorList>
            <person name="Cohen D.B."/>
            <person name="Kent A.D."/>
        </authorList>
    </citation>
    <scope>NUCLEOTIDE SEQUENCE</scope>
</reference>
<name>A0A2N9FAI7_FAGSY</name>
<proteinExistence type="predicted"/>
<evidence type="ECO:0000259" key="10">
    <source>
        <dbReference type="Pfam" id="PF01612"/>
    </source>
</evidence>
<dbReference type="Gene3D" id="3.30.420.10">
    <property type="entry name" value="Ribonuclease H-like superfamily/Ribonuclease H"/>
    <property type="match status" value="1"/>
</dbReference>
<dbReference type="GO" id="GO:0005634">
    <property type="term" value="C:nucleus"/>
    <property type="evidence" value="ECO:0007669"/>
    <property type="project" value="UniProtKB-SubCell"/>
</dbReference>
<evidence type="ECO:0000256" key="6">
    <source>
        <dbReference type="ARBA" id="ARBA00022842"/>
    </source>
</evidence>
<evidence type="ECO:0000256" key="7">
    <source>
        <dbReference type="ARBA" id="ARBA00023242"/>
    </source>
</evidence>
<protein>
    <recommendedName>
        <fullName evidence="8">3'-5' exonuclease</fullName>
    </recommendedName>
    <alternativeName>
        <fullName evidence="9">Werner Syndrome-like exonuclease</fullName>
    </alternativeName>
</protein>
<dbReference type="InterPro" id="IPR051132">
    <property type="entry name" value="3-5_Exonuclease_domain"/>
</dbReference>
<dbReference type="InterPro" id="IPR002562">
    <property type="entry name" value="3'-5'_exonuclease_dom"/>
</dbReference>
<keyword evidence="6" id="KW-0460">Magnesium</keyword>
<keyword evidence="2" id="KW-0540">Nuclease</keyword>
<comment type="subcellular location">
    <subcellularLocation>
        <location evidence="1">Nucleus</location>
    </subcellularLocation>
</comment>
<dbReference type="EMBL" id="OIVN01000680">
    <property type="protein sequence ID" value="SPC84010.1"/>
    <property type="molecule type" value="Genomic_DNA"/>
</dbReference>
<dbReference type="PANTHER" id="PTHR13620:SF109">
    <property type="entry name" value="3'-5' EXONUCLEASE"/>
    <property type="match status" value="1"/>
</dbReference>
<feature type="domain" description="3'-5' exonuclease" evidence="10">
    <location>
        <begin position="237"/>
        <end position="329"/>
    </location>
</feature>
<dbReference type="AlphaFoldDB" id="A0A2N9FAI7"/>
<keyword evidence="4" id="KW-0378">Hydrolase</keyword>
<keyword evidence="7" id="KW-0539">Nucleus</keyword>
<keyword evidence="5" id="KW-0269">Exonuclease</keyword>
<evidence type="ECO:0000256" key="5">
    <source>
        <dbReference type="ARBA" id="ARBA00022839"/>
    </source>
</evidence>
<keyword evidence="3" id="KW-0479">Metal-binding</keyword>
<dbReference type="GO" id="GO:0046872">
    <property type="term" value="F:metal ion binding"/>
    <property type="evidence" value="ECO:0007669"/>
    <property type="project" value="UniProtKB-KW"/>
</dbReference>
<accession>A0A2N9FAI7</accession>